<evidence type="ECO:0000313" key="1">
    <source>
        <dbReference type="EMBL" id="GAH64565.1"/>
    </source>
</evidence>
<comment type="caution">
    <text evidence="1">The sequence shown here is derived from an EMBL/GenBank/DDBJ whole genome shotgun (WGS) entry which is preliminary data.</text>
</comment>
<reference evidence="1" key="1">
    <citation type="journal article" date="2014" name="Front. Microbiol.">
        <title>High frequency of phylogenetically diverse reductive dehalogenase-homologous genes in deep subseafloor sedimentary metagenomes.</title>
        <authorList>
            <person name="Kawai M."/>
            <person name="Futagami T."/>
            <person name="Toyoda A."/>
            <person name="Takaki Y."/>
            <person name="Nishi S."/>
            <person name="Hori S."/>
            <person name="Arai W."/>
            <person name="Tsubouchi T."/>
            <person name="Morono Y."/>
            <person name="Uchiyama I."/>
            <person name="Ito T."/>
            <person name="Fujiyama A."/>
            <person name="Inagaki F."/>
            <person name="Takami H."/>
        </authorList>
    </citation>
    <scope>NUCLEOTIDE SEQUENCE</scope>
    <source>
        <strain evidence="1">Expedition CK06-06</strain>
    </source>
</reference>
<organism evidence="1">
    <name type="scientific">marine sediment metagenome</name>
    <dbReference type="NCBI Taxonomy" id="412755"/>
    <lineage>
        <taxon>unclassified sequences</taxon>
        <taxon>metagenomes</taxon>
        <taxon>ecological metagenomes</taxon>
    </lineage>
</organism>
<protein>
    <submittedName>
        <fullName evidence="1">Uncharacterized protein</fullName>
    </submittedName>
</protein>
<sequence length="96" mass="10463">MSDIKSLIQQFVAAAEESGATVERLPRSPESLKEAIQRILSTGDEVPSAVLRRSSGQGSGQALLAEPDDLPAELWDPLRDLEQVIDHPTDDQLRSL</sequence>
<gene>
    <name evidence="1" type="ORF">S03H2_42699</name>
</gene>
<accession>X1I5J8</accession>
<proteinExistence type="predicted"/>
<feature type="non-terminal residue" evidence="1">
    <location>
        <position position="96"/>
    </location>
</feature>
<dbReference type="AlphaFoldDB" id="X1I5J8"/>
<dbReference type="EMBL" id="BARU01026597">
    <property type="protein sequence ID" value="GAH64565.1"/>
    <property type="molecule type" value="Genomic_DNA"/>
</dbReference>
<name>X1I5J8_9ZZZZ</name>